<reference evidence="1" key="1">
    <citation type="submission" date="2018-02" db="EMBL/GenBank/DDBJ databases">
        <title>Rhizophora mucronata_Transcriptome.</title>
        <authorList>
            <person name="Meera S.P."/>
            <person name="Sreeshan A."/>
            <person name="Augustine A."/>
        </authorList>
    </citation>
    <scope>NUCLEOTIDE SEQUENCE</scope>
    <source>
        <tissue evidence="1">Leaf</tissue>
    </source>
</reference>
<dbReference type="AlphaFoldDB" id="A0A2P2P9D8"/>
<dbReference type="EMBL" id="GGEC01070886">
    <property type="protein sequence ID" value="MBX51370.1"/>
    <property type="molecule type" value="Transcribed_RNA"/>
</dbReference>
<organism evidence="1">
    <name type="scientific">Rhizophora mucronata</name>
    <name type="common">Asiatic mangrove</name>
    <dbReference type="NCBI Taxonomy" id="61149"/>
    <lineage>
        <taxon>Eukaryota</taxon>
        <taxon>Viridiplantae</taxon>
        <taxon>Streptophyta</taxon>
        <taxon>Embryophyta</taxon>
        <taxon>Tracheophyta</taxon>
        <taxon>Spermatophyta</taxon>
        <taxon>Magnoliopsida</taxon>
        <taxon>eudicotyledons</taxon>
        <taxon>Gunneridae</taxon>
        <taxon>Pentapetalae</taxon>
        <taxon>rosids</taxon>
        <taxon>fabids</taxon>
        <taxon>Malpighiales</taxon>
        <taxon>Rhizophoraceae</taxon>
        <taxon>Rhizophora</taxon>
    </lineage>
</organism>
<protein>
    <submittedName>
        <fullName evidence="1">Uncharacterized protein</fullName>
    </submittedName>
</protein>
<name>A0A2P2P9D8_RHIMU</name>
<accession>A0A2P2P9D8</accession>
<evidence type="ECO:0000313" key="1">
    <source>
        <dbReference type="EMBL" id="MBX51370.1"/>
    </source>
</evidence>
<sequence length="46" mass="5800">MANSGKSEYIFIYQYHLIKKIVQFIAWKLHKLMYKLCKKYRHMYNQ</sequence>
<proteinExistence type="predicted"/>